<accession>A0A226CVX3</accession>
<evidence type="ECO:0000313" key="5">
    <source>
        <dbReference type="Proteomes" id="UP000198287"/>
    </source>
</evidence>
<comment type="cofactor">
    <cofactor evidence="1">
        <name>a divalent metal cation</name>
        <dbReference type="ChEBI" id="CHEBI:60240"/>
    </cofactor>
</comment>
<name>A0A226CVX3_FOLCA</name>
<evidence type="ECO:0000313" key="4">
    <source>
        <dbReference type="EMBL" id="OXA36754.1"/>
    </source>
</evidence>
<dbReference type="Pfam" id="PF13359">
    <property type="entry name" value="DDE_Tnp_4"/>
    <property type="match status" value="1"/>
</dbReference>
<comment type="caution">
    <text evidence="4">The sequence shown here is derived from an EMBL/GenBank/DDBJ whole genome shotgun (WGS) entry which is preliminary data.</text>
</comment>
<dbReference type="OMA" id="CLNYQAV"/>
<dbReference type="PANTHER" id="PTHR34615">
    <property type="entry name" value="PX DOMAIN-CONTAINING PROTEIN"/>
    <property type="match status" value="1"/>
</dbReference>
<gene>
    <name evidence="4" type="ORF">Fcan01_28477</name>
</gene>
<feature type="domain" description="DDE Tnp4" evidence="3">
    <location>
        <begin position="163"/>
        <end position="320"/>
    </location>
</feature>
<dbReference type="EMBL" id="LNIX01000074">
    <property type="protein sequence ID" value="OXA36754.1"/>
    <property type="molecule type" value="Genomic_DNA"/>
</dbReference>
<evidence type="ECO:0000256" key="1">
    <source>
        <dbReference type="ARBA" id="ARBA00001968"/>
    </source>
</evidence>
<sequence>MAAIMLIEELSDEELLAFSNVFNQNHSIEKQMVPFDLGNFSENQCRLDFRFEKIHLHRLRLALALPEHLKCQNGTVVTGLEALCIVLRRLAYPNRYVDLMKMFPRSKSELSYIFNTTINFIHRRHNRLLVNFQQILTNEVKLAEYASAINRKGAPLTRCFGFLDGTVRPICRPQLDQQEYYNGHRRTHAQKFQSLLLPNGMVANLYGPFKGRRHDSALLAASNLVEKCEQLPVSATGERYYVYGDLGYPLRRYLIVPYKEENLTEAEQSFNSRMSKVRESVEWGFNKVIQLFAFLDFKKNLKMGLQPVGKYYIVGTILSNCHTCLYGSQTADYFNLLPPRLEEYLNEN</sequence>
<keyword evidence="5" id="KW-1185">Reference proteome</keyword>
<reference evidence="4 5" key="1">
    <citation type="submission" date="2015-12" db="EMBL/GenBank/DDBJ databases">
        <title>The genome of Folsomia candida.</title>
        <authorList>
            <person name="Faddeeva A."/>
            <person name="Derks M.F."/>
            <person name="Anvar Y."/>
            <person name="Smit S."/>
            <person name="Van Straalen N."/>
            <person name="Roelofs D."/>
        </authorList>
    </citation>
    <scope>NUCLEOTIDE SEQUENCE [LARGE SCALE GENOMIC DNA]</scope>
    <source>
        <strain evidence="4 5">VU population</strain>
        <tissue evidence="4">Whole body</tissue>
    </source>
</reference>
<dbReference type="GO" id="GO:0046872">
    <property type="term" value="F:metal ion binding"/>
    <property type="evidence" value="ECO:0007669"/>
    <property type="project" value="UniProtKB-KW"/>
</dbReference>
<organism evidence="4 5">
    <name type="scientific">Folsomia candida</name>
    <name type="common">Springtail</name>
    <dbReference type="NCBI Taxonomy" id="158441"/>
    <lineage>
        <taxon>Eukaryota</taxon>
        <taxon>Metazoa</taxon>
        <taxon>Ecdysozoa</taxon>
        <taxon>Arthropoda</taxon>
        <taxon>Hexapoda</taxon>
        <taxon>Collembola</taxon>
        <taxon>Entomobryomorpha</taxon>
        <taxon>Isotomoidea</taxon>
        <taxon>Isotomidae</taxon>
        <taxon>Proisotominae</taxon>
        <taxon>Folsomia</taxon>
    </lineage>
</organism>
<keyword evidence="2" id="KW-0479">Metal-binding</keyword>
<dbReference type="InterPro" id="IPR027806">
    <property type="entry name" value="HARBI1_dom"/>
</dbReference>
<protein>
    <submittedName>
        <fullName evidence="4">Delta-aminolevulinic acid dehydratase</fullName>
    </submittedName>
</protein>
<evidence type="ECO:0000256" key="2">
    <source>
        <dbReference type="ARBA" id="ARBA00022723"/>
    </source>
</evidence>
<dbReference type="AlphaFoldDB" id="A0A226CVX3"/>
<dbReference type="Proteomes" id="UP000198287">
    <property type="component" value="Unassembled WGS sequence"/>
</dbReference>
<proteinExistence type="predicted"/>
<dbReference type="OrthoDB" id="5978526at2759"/>
<evidence type="ECO:0000259" key="3">
    <source>
        <dbReference type="Pfam" id="PF13359"/>
    </source>
</evidence>
<dbReference type="PANTHER" id="PTHR34615:SF1">
    <property type="entry name" value="PX DOMAIN-CONTAINING PROTEIN"/>
    <property type="match status" value="1"/>
</dbReference>